<feature type="binding site" evidence="11">
    <location>
        <position position="103"/>
    </location>
    <ligand>
        <name>GTP</name>
        <dbReference type="ChEBI" id="CHEBI:37565"/>
    </ligand>
</feature>
<comment type="subcellular location">
    <subcellularLocation>
        <location evidence="1">Endoplasmic reticulum membrane</location>
        <topology evidence="1">Single-pass membrane protein</topology>
    </subcellularLocation>
</comment>
<dbReference type="EMBL" id="NEVH01011988">
    <property type="protein sequence ID" value="PNF31046.1"/>
    <property type="molecule type" value="Genomic_DNA"/>
</dbReference>
<feature type="transmembrane region" description="Helical" evidence="13">
    <location>
        <begin position="23"/>
        <end position="43"/>
    </location>
</feature>
<keyword evidence="8 11" id="KW-0342">GTP-binding</keyword>
<evidence type="ECO:0000256" key="3">
    <source>
        <dbReference type="ARBA" id="ARBA00020256"/>
    </source>
</evidence>
<dbReference type="PANTHER" id="PTHR46693">
    <property type="entry name" value="ADP-RIBOSYLATION FACTOR-LIKE PROTEIN 15"/>
    <property type="match status" value="1"/>
</dbReference>
<keyword evidence="6" id="KW-0256">Endoplasmic reticulum</keyword>
<dbReference type="SMART" id="SM00178">
    <property type="entry name" value="SAR"/>
    <property type="match status" value="1"/>
</dbReference>
<dbReference type="PANTHER" id="PTHR46693:SF1">
    <property type="entry name" value="ADP-RIBOSYLATION FACTOR-LIKE PROTEIN 15"/>
    <property type="match status" value="1"/>
</dbReference>
<protein>
    <recommendedName>
        <fullName evidence="3">Signal recognition particle receptor subunit beta</fullName>
    </recommendedName>
</protein>
<dbReference type="CDD" id="cd04105">
    <property type="entry name" value="SR_beta"/>
    <property type="match status" value="1"/>
</dbReference>
<evidence type="ECO:0000256" key="2">
    <source>
        <dbReference type="ARBA" id="ARBA00005619"/>
    </source>
</evidence>
<evidence type="ECO:0000256" key="12">
    <source>
        <dbReference type="PIRSR" id="PIRSR606689-2"/>
    </source>
</evidence>
<keyword evidence="9 13" id="KW-0472">Membrane</keyword>
<dbReference type="PRINTS" id="PR00328">
    <property type="entry name" value="SAR1GTPBP"/>
</dbReference>
<evidence type="ECO:0000256" key="5">
    <source>
        <dbReference type="ARBA" id="ARBA00022741"/>
    </source>
</evidence>
<feature type="binding site" evidence="11">
    <location>
        <begin position="163"/>
        <end position="166"/>
    </location>
    <ligand>
        <name>GTP</name>
        <dbReference type="ChEBI" id="CHEBI:37565"/>
    </ligand>
</feature>
<keyword evidence="12" id="KW-0460">Magnesium</keyword>
<dbReference type="InterPro" id="IPR019009">
    <property type="entry name" value="SRP_receptor_beta_su"/>
</dbReference>
<evidence type="ECO:0000256" key="13">
    <source>
        <dbReference type="SAM" id="Phobius"/>
    </source>
</evidence>
<evidence type="ECO:0000313" key="14">
    <source>
        <dbReference type="EMBL" id="PNF31046.1"/>
    </source>
</evidence>
<sequence length="254" mass="28661">MTTTNIRSPLILDQLINLYDPKIMGIVIAILVVLITIGLFIVWRYKKTARKGVLLMGLSDAGKTLIYSRLLHNKFVHTHTSVKENSGEYDCGKVSLRIIDIPGHERLRAKFFDEYKGTARGIVYIIDSITFQKDIRDVAEFLYTLLSDPVVASNRLSFLILCNKQDQTMAKGCTVIKSLLEKEMNVLRTTKSSQLESTGEAATNNTFLGKKEKDFEFVHLLPIKVDFAESSASNVDPEKPVELEALEKWLIHIA</sequence>
<keyword evidence="5 11" id="KW-0547">Nucleotide-binding</keyword>
<keyword evidence="15" id="KW-1185">Reference proteome</keyword>
<keyword evidence="7 13" id="KW-1133">Transmembrane helix</keyword>
<evidence type="ECO:0000256" key="6">
    <source>
        <dbReference type="ARBA" id="ARBA00022824"/>
    </source>
</evidence>
<comment type="caution">
    <text evidence="14">The sequence shown here is derived from an EMBL/GenBank/DDBJ whole genome shotgun (WGS) entry which is preliminary data.</text>
</comment>
<feature type="binding site" evidence="12">
    <location>
        <position position="64"/>
    </location>
    <ligand>
        <name>Mg(2+)</name>
        <dbReference type="ChEBI" id="CHEBI:18420"/>
    </ligand>
</feature>
<dbReference type="Proteomes" id="UP000235965">
    <property type="component" value="Unassembled WGS sequence"/>
</dbReference>
<dbReference type="InterPro" id="IPR006689">
    <property type="entry name" value="Small_GTPase_ARF/SAR"/>
</dbReference>
<gene>
    <name evidence="14" type="ORF">B7P43_G17724</name>
</gene>
<keyword evidence="10" id="KW-0675">Receptor</keyword>
<feature type="binding site" evidence="12">
    <location>
        <position position="81"/>
    </location>
    <ligand>
        <name>Mg(2+)</name>
        <dbReference type="ChEBI" id="CHEBI:18420"/>
    </ligand>
</feature>
<dbReference type="SUPFAM" id="SSF52540">
    <property type="entry name" value="P-loop containing nucleoside triphosphate hydrolases"/>
    <property type="match status" value="1"/>
</dbReference>
<evidence type="ECO:0000256" key="4">
    <source>
        <dbReference type="ARBA" id="ARBA00022692"/>
    </source>
</evidence>
<feature type="binding site" evidence="11">
    <location>
        <begin position="57"/>
        <end position="64"/>
    </location>
    <ligand>
        <name>GTP</name>
        <dbReference type="ChEBI" id="CHEBI:37565"/>
    </ligand>
</feature>
<evidence type="ECO:0000256" key="10">
    <source>
        <dbReference type="ARBA" id="ARBA00023170"/>
    </source>
</evidence>
<dbReference type="GO" id="GO:0005525">
    <property type="term" value="F:GTP binding"/>
    <property type="evidence" value="ECO:0007669"/>
    <property type="project" value="UniProtKB-KW"/>
</dbReference>
<comment type="similarity">
    <text evidence="2">Belongs to the SRP receptor beta subunit family.</text>
</comment>
<dbReference type="InterPro" id="IPR027417">
    <property type="entry name" value="P-loop_NTPase"/>
</dbReference>
<keyword evidence="12" id="KW-0479">Metal-binding</keyword>
<organism evidence="14 15">
    <name type="scientific">Cryptotermes secundus</name>
    <dbReference type="NCBI Taxonomy" id="105785"/>
    <lineage>
        <taxon>Eukaryota</taxon>
        <taxon>Metazoa</taxon>
        <taxon>Ecdysozoa</taxon>
        <taxon>Arthropoda</taxon>
        <taxon>Hexapoda</taxon>
        <taxon>Insecta</taxon>
        <taxon>Pterygota</taxon>
        <taxon>Neoptera</taxon>
        <taxon>Polyneoptera</taxon>
        <taxon>Dictyoptera</taxon>
        <taxon>Blattodea</taxon>
        <taxon>Blattoidea</taxon>
        <taxon>Termitoidae</taxon>
        <taxon>Kalotermitidae</taxon>
        <taxon>Cryptotermitinae</taxon>
        <taxon>Cryptotermes</taxon>
    </lineage>
</organism>
<proteinExistence type="inferred from homology"/>
<dbReference type="Gene3D" id="3.40.50.300">
    <property type="entry name" value="P-loop containing nucleotide triphosphate hydrolases"/>
    <property type="match status" value="1"/>
</dbReference>
<evidence type="ECO:0000256" key="8">
    <source>
        <dbReference type="ARBA" id="ARBA00023134"/>
    </source>
</evidence>
<name>A0A2J7QR38_9NEOP</name>
<dbReference type="GO" id="GO:0003924">
    <property type="term" value="F:GTPase activity"/>
    <property type="evidence" value="ECO:0007669"/>
    <property type="project" value="InterPro"/>
</dbReference>
<evidence type="ECO:0000256" key="7">
    <source>
        <dbReference type="ARBA" id="ARBA00022989"/>
    </source>
</evidence>
<dbReference type="STRING" id="105785.A0A2J7QR38"/>
<dbReference type="Pfam" id="PF09439">
    <property type="entry name" value="SRPRB"/>
    <property type="match status" value="1"/>
</dbReference>
<dbReference type="GO" id="GO:0046872">
    <property type="term" value="F:metal ion binding"/>
    <property type="evidence" value="ECO:0007669"/>
    <property type="project" value="UniProtKB-KW"/>
</dbReference>
<evidence type="ECO:0000256" key="1">
    <source>
        <dbReference type="ARBA" id="ARBA00004389"/>
    </source>
</evidence>
<evidence type="ECO:0000256" key="9">
    <source>
        <dbReference type="ARBA" id="ARBA00023136"/>
    </source>
</evidence>
<evidence type="ECO:0000313" key="15">
    <source>
        <dbReference type="Proteomes" id="UP000235965"/>
    </source>
</evidence>
<evidence type="ECO:0000256" key="11">
    <source>
        <dbReference type="PIRSR" id="PIRSR606689-1"/>
    </source>
</evidence>
<dbReference type="FunCoup" id="A0A2J7QR38">
    <property type="interactions" value="1488"/>
</dbReference>
<dbReference type="InterPro" id="IPR042292">
    <property type="entry name" value="ARL15"/>
</dbReference>
<dbReference type="InParanoid" id="A0A2J7QR38"/>
<keyword evidence="4 13" id="KW-0812">Transmembrane</keyword>
<dbReference type="GO" id="GO:0005789">
    <property type="term" value="C:endoplasmic reticulum membrane"/>
    <property type="evidence" value="ECO:0007669"/>
    <property type="project" value="UniProtKB-SubCell"/>
</dbReference>
<dbReference type="OrthoDB" id="41266at2759"/>
<reference evidence="14 15" key="1">
    <citation type="submission" date="2017-12" db="EMBL/GenBank/DDBJ databases">
        <title>Hemimetabolous genomes reveal molecular basis of termite eusociality.</title>
        <authorList>
            <person name="Harrison M.C."/>
            <person name="Jongepier E."/>
            <person name="Robertson H.M."/>
            <person name="Arning N."/>
            <person name="Bitard-Feildel T."/>
            <person name="Chao H."/>
            <person name="Childers C.P."/>
            <person name="Dinh H."/>
            <person name="Doddapaneni H."/>
            <person name="Dugan S."/>
            <person name="Gowin J."/>
            <person name="Greiner C."/>
            <person name="Han Y."/>
            <person name="Hu H."/>
            <person name="Hughes D.S.T."/>
            <person name="Huylmans A.-K."/>
            <person name="Kemena C."/>
            <person name="Kremer L.P.M."/>
            <person name="Lee S.L."/>
            <person name="Lopez-Ezquerra A."/>
            <person name="Mallet L."/>
            <person name="Monroy-Kuhn J.M."/>
            <person name="Moser A."/>
            <person name="Murali S.C."/>
            <person name="Muzny D.M."/>
            <person name="Otani S."/>
            <person name="Piulachs M.-D."/>
            <person name="Poelchau M."/>
            <person name="Qu J."/>
            <person name="Schaub F."/>
            <person name="Wada-Katsumata A."/>
            <person name="Worley K.C."/>
            <person name="Xie Q."/>
            <person name="Ylla G."/>
            <person name="Poulsen M."/>
            <person name="Gibbs R.A."/>
            <person name="Schal C."/>
            <person name="Richards S."/>
            <person name="Belles X."/>
            <person name="Korb J."/>
            <person name="Bornberg-Bauer E."/>
        </authorList>
    </citation>
    <scope>NUCLEOTIDE SEQUENCE [LARGE SCALE GENOMIC DNA]</scope>
    <source>
        <tissue evidence="14">Whole body</tissue>
    </source>
</reference>
<accession>A0A2J7QR38</accession>
<dbReference type="AlphaFoldDB" id="A0A2J7QR38"/>